<evidence type="ECO:0000313" key="4">
    <source>
        <dbReference type="Proteomes" id="UP000325797"/>
    </source>
</evidence>
<dbReference type="KEGG" id="hadh:FRZ61_21720"/>
<reference evidence="3 4" key="1">
    <citation type="submission" date="2019-08" db="EMBL/GenBank/DDBJ databases">
        <title>Hyperibacter terrae gen. nov., sp. nov. and Hyperibacter viscosus sp. nov., two new members in the family Rhodospirillaceae isolated from the rhizosphere of Hypericum perforatum.</title>
        <authorList>
            <person name="Noviana Z."/>
        </authorList>
    </citation>
    <scope>NUCLEOTIDE SEQUENCE [LARGE SCALE GENOMIC DNA]</scope>
    <source>
        <strain evidence="3 4">R5959</strain>
    </source>
</reference>
<dbReference type="Pfam" id="PF02698">
    <property type="entry name" value="DUF218"/>
    <property type="match status" value="1"/>
</dbReference>
<dbReference type="CDD" id="cd06259">
    <property type="entry name" value="YdcF-like"/>
    <property type="match status" value="1"/>
</dbReference>
<dbReference type="InterPro" id="IPR014729">
    <property type="entry name" value="Rossmann-like_a/b/a_fold"/>
</dbReference>
<keyword evidence="1" id="KW-0472">Membrane</keyword>
<proteinExistence type="predicted"/>
<dbReference type="PANTHER" id="PTHR30336">
    <property type="entry name" value="INNER MEMBRANE PROTEIN, PROBABLE PERMEASE"/>
    <property type="match status" value="1"/>
</dbReference>
<gene>
    <name evidence="3" type="ORF">FRZ61_21720</name>
</gene>
<evidence type="ECO:0000259" key="2">
    <source>
        <dbReference type="Pfam" id="PF02698"/>
    </source>
</evidence>
<dbReference type="AlphaFoldDB" id="A0A5J6MWY6"/>
<dbReference type="OrthoDB" id="9809813at2"/>
<dbReference type="RefSeq" id="WP_151117425.1">
    <property type="nucleotide sequence ID" value="NZ_CP042582.1"/>
</dbReference>
<dbReference type="Gene3D" id="3.40.50.620">
    <property type="entry name" value="HUPs"/>
    <property type="match status" value="1"/>
</dbReference>
<name>A0A5J6MWY6_9PROT</name>
<evidence type="ECO:0000256" key="1">
    <source>
        <dbReference type="SAM" id="Phobius"/>
    </source>
</evidence>
<organism evidence="3 4">
    <name type="scientific">Hypericibacter adhaerens</name>
    <dbReference type="NCBI Taxonomy" id="2602016"/>
    <lineage>
        <taxon>Bacteria</taxon>
        <taxon>Pseudomonadati</taxon>
        <taxon>Pseudomonadota</taxon>
        <taxon>Alphaproteobacteria</taxon>
        <taxon>Rhodospirillales</taxon>
        <taxon>Dongiaceae</taxon>
        <taxon>Hypericibacter</taxon>
    </lineage>
</organism>
<accession>A0A5J6MWY6</accession>
<dbReference type="GO" id="GO:0005886">
    <property type="term" value="C:plasma membrane"/>
    <property type="evidence" value="ECO:0007669"/>
    <property type="project" value="TreeGrafter"/>
</dbReference>
<dbReference type="InterPro" id="IPR003848">
    <property type="entry name" value="DUF218"/>
</dbReference>
<dbReference type="InterPro" id="IPR051599">
    <property type="entry name" value="Cell_Envelope_Assoc"/>
</dbReference>
<keyword evidence="1" id="KW-1133">Transmembrane helix</keyword>
<keyword evidence="4" id="KW-1185">Reference proteome</keyword>
<keyword evidence="1" id="KW-0812">Transmembrane</keyword>
<dbReference type="Proteomes" id="UP000325797">
    <property type="component" value="Chromosome"/>
</dbReference>
<dbReference type="GO" id="GO:0000270">
    <property type="term" value="P:peptidoglycan metabolic process"/>
    <property type="evidence" value="ECO:0007669"/>
    <property type="project" value="TreeGrafter"/>
</dbReference>
<dbReference type="GO" id="GO:0043164">
    <property type="term" value="P:Gram-negative-bacterium-type cell wall biogenesis"/>
    <property type="evidence" value="ECO:0007669"/>
    <property type="project" value="TreeGrafter"/>
</dbReference>
<feature type="transmembrane region" description="Helical" evidence="1">
    <location>
        <begin position="43"/>
        <end position="64"/>
    </location>
</feature>
<feature type="transmembrane region" description="Helical" evidence="1">
    <location>
        <begin position="15"/>
        <end position="31"/>
    </location>
</feature>
<evidence type="ECO:0000313" key="3">
    <source>
        <dbReference type="EMBL" id="QEX22242.1"/>
    </source>
</evidence>
<sequence length="264" mass="28258">MSFFLGKFLGWVTDPGLWLILLLLGAFWGSFRRRGGGGGRGFLALALLLTLALAVLPVGGWLLLPLESRFPAPASLPERIDGILVLGGGLDGKASAARGQPVLNDAAERFTAAATLARAHPEARLIFSGGSNSIWEGQEPEAHYAERLLLDLGVAPDRLTVEATSRTTRENAANLTALLGGPPQGNWLLITSAWHMPRAVGCFRHLGWQVIPYPVDYRTQGEGEPLKPLDPAAGFAELSLALHEWLGLLAYRIQGATDALFPSP</sequence>
<protein>
    <recommendedName>
        <fullName evidence="2">DUF218 domain-containing protein</fullName>
    </recommendedName>
</protein>
<dbReference type="PANTHER" id="PTHR30336:SF4">
    <property type="entry name" value="ENVELOPE BIOGENESIS FACTOR ELYC"/>
    <property type="match status" value="1"/>
</dbReference>
<dbReference type="EMBL" id="CP042582">
    <property type="protein sequence ID" value="QEX22242.1"/>
    <property type="molecule type" value="Genomic_DNA"/>
</dbReference>
<feature type="domain" description="DUF218" evidence="2">
    <location>
        <begin position="81"/>
        <end position="247"/>
    </location>
</feature>